<evidence type="ECO:0000256" key="1">
    <source>
        <dbReference type="SAM" id="SignalP"/>
    </source>
</evidence>
<feature type="signal peptide" evidence="1">
    <location>
        <begin position="1"/>
        <end position="29"/>
    </location>
</feature>
<reference evidence="3 4" key="1">
    <citation type="submission" date="2021-03" db="EMBL/GenBank/DDBJ databases">
        <title>Whole genome shotgun sequence of Actinoplanes toevensis NBRC 105298.</title>
        <authorList>
            <person name="Komaki H."/>
            <person name="Tamura T."/>
        </authorList>
    </citation>
    <scope>NUCLEOTIDE SEQUENCE [LARGE SCALE GENOMIC DNA]</scope>
    <source>
        <strain evidence="3 4">NBRC 105298</strain>
    </source>
</reference>
<dbReference type="InterPro" id="IPR013783">
    <property type="entry name" value="Ig-like_fold"/>
</dbReference>
<feature type="domain" description="Ig-like" evidence="2">
    <location>
        <begin position="374"/>
        <end position="398"/>
    </location>
</feature>
<protein>
    <recommendedName>
        <fullName evidence="2">Ig-like domain-containing protein</fullName>
    </recommendedName>
</protein>
<evidence type="ECO:0000259" key="2">
    <source>
        <dbReference type="Pfam" id="PF12245"/>
    </source>
</evidence>
<dbReference type="GO" id="GO:0005975">
    <property type="term" value="P:carbohydrate metabolic process"/>
    <property type="evidence" value="ECO:0007669"/>
    <property type="project" value="UniProtKB-ARBA"/>
</dbReference>
<evidence type="ECO:0000313" key="4">
    <source>
        <dbReference type="Proteomes" id="UP000677082"/>
    </source>
</evidence>
<dbReference type="Pfam" id="PF12245">
    <property type="entry name" value="Big_3_2"/>
    <property type="match status" value="1"/>
</dbReference>
<dbReference type="Gene3D" id="2.60.40.10">
    <property type="entry name" value="Immunoglobulins"/>
    <property type="match status" value="5"/>
</dbReference>
<comment type="caution">
    <text evidence="3">The sequence shown here is derived from an EMBL/GenBank/DDBJ whole genome shotgun (WGS) entry which is preliminary data.</text>
</comment>
<dbReference type="Proteomes" id="UP000677082">
    <property type="component" value="Unassembled WGS sequence"/>
</dbReference>
<feature type="chain" id="PRO_5036926696" description="Ig-like domain-containing protein" evidence="1">
    <location>
        <begin position="30"/>
        <end position="487"/>
    </location>
</feature>
<dbReference type="EMBL" id="BOQN01000010">
    <property type="protein sequence ID" value="GIM89009.1"/>
    <property type="molecule type" value="Genomic_DNA"/>
</dbReference>
<accession>A0A919T774</accession>
<proteinExistence type="predicted"/>
<dbReference type="Pfam" id="PF17957">
    <property type="entry name" value="Big_7"/>
    <property type="match status" value="1"/>
</dbReference>
<sequence length="487" mass="52145">MARAWRTALTVTALVTALVAGVGSAPAHAAESPVVSLGLTPGQRISKTVVVRPVIADGADVTRILLYANGQPVASDVSAPWSLLWATAGIVDQDVRVDLGLLDSSGTWTRSEPVRVRVDNYAPLADFPWPSSTYANQLNSFTGVKEFNLTPRQDPETVARIDLLSDGHVIDSATMAPWTVTWDTGGSAGLVTLQSRTFDDLGNVTTNQVYAHVDNTPPTLAVGFDQVDGYVSRTGGILVDSQDPALVDRVELLVNGKLIRTDRSICCNGFGAVRLGWDATAVNGPATMTVRSYDSLGNVAEYTRSVMVDNDGPAITFGPAANAYVRGTFTAAVSSVKDATGLIYMSGYLGELAYTHRAPWSVRLDSRRVGDGRRTLRVDVMDKAGNVTTAGHTITIDNTPPSVKFVQAPKNGAKVTKKVKVTAAASDRFGIARVQLLVNGKVVASDTRVAYVFTMNPKSYGKKFTVQVRAYDKAGNAKYTPKRTYRR</sequence>
<evidence type="ECO:0000313" key="3">
    <source>
        <dbReference type="EMBL" id="GIM89009.1"/>
    </source>
</evidence>
<keyword evidence="1" id="KW-0732">Signal</keyword>
<gene>
    <name evidence="3" type="ORF">Ato02nite_008020</name>
</gene>
<dbReference type="AlphaFoldDB" id="A0A919T774"/>
<dbReference type="InterPro" id="IPR022038">
    <property type="entry name" value="Ig-like_bact"/>
</dbReference>
<keyword evidence="4" id="KW-1185">Reference proteome</keyword>
<name>A0A919T774_9ACTN</name>
<organism evidence="3 4">
    <name type="scientific">Paractinoplanes toevensis</name>
    <dbReference type="NCBI Taxonomy" id="571911"/>
    <lineage>
        <taxon>Bacteria</taxon>
        <taxon>Bacillati</taxon>
        <taxon>Actinomycetota</taxon>
        <taxon>Actinomycetes</taxon>
        <taxon>Micromonosporales</taxon>
        <taxon>Micromonosporaceae</taxon>
        <taxon>Paractinoplanes</taxon>
    </lineage>
</organism>